<evidence type="ECO:0000256" key="1">
    <source>
        <dbReference type="SAM" id="Phobius"/>
    </source>
</evidence>
<dbReference type="OrthoDB" id="10006218at2759"/>
<dbReference type="InterPro" id="IPR029063">
    <property type="entry name" value="SAM-dependent_MTases_sf"/>
</dbReference>
<sequence>MTGCGSSVSSHYQAARSNCKPGRRHHGWKISIRRYSTGALCVIFFTVVFFACSSSDIGTKFLFHDQEHQTETIGNLLRELAEFVLSPDTKACRRKQNIGGNYDFGSLDGSKTICLDAMYFNNCLIYSFGIGDDWSFDDELHDAGCEIYSFDPTISLQAYRRNRKHWFYPWGLQTEANTTKKWEMLTLNNIKHRLRHEHRRIDILKMDVEGAEWKFFQSGPRDFREIGQLIVEFHLFMKEKRNRLHKLPAKKELPLALQLANRVQLLRGLKNSGLTLFHFDPVVSDLVPFLNQNVQKAKREQFLLPSSIQYELSFIGTDLKEE</sequence>
<name>A0A1D1UJD5_RAMVA</name>
<dbReference type="EMBL" id="BDGG01000001">
    <property type="protein sequence ID" value="GAU89551.1"/>
    <property type="molecule type" value="Genomic_DNA"/>
</dbReference>
<dbReference type="PANTHER" id="PTHR32026">
    <property type="entry name" value="METHYLTRANSFERASE-LIKE PROTEIN 24"/>
    <property type="match status" value="1"/>
</dbReference>
<comment type="caution">
    <text evidence="3">The sequence shown here is derived from an EMBL/GenBank/DDBJ whole genome shotgun (WGS) entry which is preliminary data.</text>
</comment>
<dbReference type="Gene3D" id="3.40.50.150">
    <property type="entry name" value="Vaccinia Virus protein VP39"/>
    <property type="match status" value="1"/>
</dbReference>
<protein>
    <recommendedName>
        <fullName evidence="2">Methyltransferase domain-containing protein</fullName>
    </recommendedName>
</protein>
<evidence type="ECO:0000313" key="3">
    <source>
        <dbReference type="EMBL" id="GAU89551.1"/>
    </source>
</evidence>
<organism evidence="3 4">
    <name type="scientific">Ramazzottius varieornatus</name>
    <name type="common">Water bear</name>
    <name type="synonym">Tardigrade</name>
    <dbReference type="NCBI Taxonomy" id="947166"/>
    <lineage>
        <taxon>Eukaryota</taxon>
        <taxon>Metazoa</taxon>
        <taxon>Ecdysozoa</taxon>
        <taxon>Tardigrada</taxon>
        <taxon>Eutardigrada</taxon>
        <taxon>Parachela</taxon>
        <taxon>Hypsibioidea</taxon>
        <taxon>Ramazzottiidae</taxon>
        <taxon>Ramazzottius</taxon>
    </lineage>
</organism>
<proteinExistence type="predicted"/>
<dbReference type="Proteomes" id="UP000186922">
    <property type="component" value="Unassembled WGS sequence"/>
</dbReference>
<dbReference type="InterPro" id="IPR026913">
    <property type="entry name" value="METTL24"/>
</dbReference>
<evidence type="ECO:0000259" key="2">
    <source>
        <dbReference type="Pfam" id="PF13383"/>
    </source>
</evidence>
<keyword evidence="4" id="KW-1185">Reference proteome</keyword>
<keyword evidence="1" id="KW-0812">Transmembrane</keyword>
<accession>A0A1D1UJD5</accession>
<dbReference type="PANTHER" id="PTHR32026:SF10">
    <property type="entry name" value="METHYLTRANSFERASE-LIKE PROTEIN 24-RELATED"/>
    <property type="match status" value="1"/>
</dbReference>
<feature type="transmembrane region" description="Helical" evidence="1">
    <location>
        <begin position="32"/>
        <end position="51"/>
    </location>
</feature>
<reference evidence="3 4" key="1">
    <citation type="journal article" date="2016" name="Nat. Commun.">
        <title>Extremotolerant tardigrade genome and improved radiotolerance of human cultured cells by tardigrade-unique protein.</title>
        <authorList>
            <person name="Hashimoto T."/>
            <person name="Horikawa D.D."/>
            <person name="Saito Y."/>
            <person name="Kuwahara H."/>
            <person name="Kozuka-Hata H."/>
            <person name="Shin-I T."/>
            <person name="Minakuchi Y."/>
            <person name="Ohishi K."/>
            <person name="Motoyama A."/>
            <person name="Aizu T."/>
            <person name="Enomoto A."/>
            <person name="Kondo K."/>
            <person name="Tanaka S."/>
            <person name="Hara Y."/>
            <person name="Koshikawa S."/>
            <person name="Sagara H."/>
            <person name="Miura T."/>
            <person name="Yokobori S."/>
            <person name="Miyagawa K."/>
            <person name="Suzuki Y."/>
            <person name="Kubo T."/>
            <person name="Oyama M."/>
            <person name="Kohara Y."/>
            <person name="Fujiyama A."/>
            <person name="Arakawa K."/>
            <person name="Katayama T."/>
            <person name="Toyoda A."/>
            <person name="Kunieda T."/>
        </authorList>
    </citation>
    <scope>NUCLEOTIDE SEQUENCE [LARGE SCALE GENOMIC DNA]</scope>
    <source>
        <strain evidence="3 4">YOKOZUNA-1</strain>
    </source>
</reference>
<keyword evidence="1" id="KW-0472">Membrane</keyword>
<gene>
    <name evidence="3" type="primary">RvY_02090-1</name>
    <name evidence="3" type="synonym">RvY_02090.1</name>
    <name evidence="3" type="ORF">RvY_02090</name>
</gene>
<dbReference type="InterPro" id="IPR025714">
    <property type="entry name" value="Methyltranfer_dom"/>
</dbReference>
<evidence type="ECO:0000313" key="4">
    <source>
        <dbReference type="Proteomes" id="UP000186922"/>
    </source>
</evidence>
<keyword evidence="1" id="KW-1133">Transmembrane helix</keyword>
<dbReference type="AlphaFoldDB" id="A0A1D1UJD5"/>
<dbReference type="SUPFAM" id="SSF53335">
    <property type="entry name" value="S-adenosyl-L-methionine-dependent methyltransferases"/>
    <property type="match status" value="1"/>
</dbReference>
<feature type="domain" description="Methyltransferase" evidence="2">
    <location>
        <begin position="91"/>
        <end position="240"/>
    </location>
</feature>
<dbReference type="Pfam" id="PF13383">
    <property type="entry name" value="Methyltransf_22"/>
    <property type="match status" value="1"/>
</dbReference>